<reference evidence="1" key="1">
    <citation type="submission" date="2023-10" db="EMBL/GenBank/DDBJ databases">
        <title>Genome assemblies of two species of porcelain crab, Petrolisthes cinctipes and Petrolisthes manimaculis (Anomura: Porcellanidae).</title>
        <authorList>
            <person name="Angst P."/>
        </authorList>
    </citation>
    <scope>NUCLEOTIDE SEQUENCE</scope>
    <source>
        <strain evidence="1">PB745_01</strain>
        <tissue evidence="1">Gill</tissue>
    </source>
</reference>
<organism evidence="1 2">
    <name type="scientific">Petrolisthes cinctipes</name>
    <name type="common">Flat porcelain crab</name>
    <dbReference type="NCBI Taxonomy" id="88211"/>
    <lineage>
        <taxon>Eukaryota</taxon>
        <taxon>Metazoa</taxon>
        <taxon>Ecdysozoa</taxon>
        <taxon>Arthropoda</taxon>
        <taxon>Crustacea</taxon>
        <taxon>Multicrustacea</taxon>
        <taxon>Malacostraca</taxon>
        <taxon>Eumalacostraca</taxon>
        <taxon>Eucarida</taxon>
        <taxon>Decapoda</taxon>
        <taxon>Pleocyemata</taxon>
        <taxon>Anomura</taxon>
        <taxon>Galatheoidea</taxon>
        <taxon>Porcellanidae</taxon>
        <taxon>Petrolisthes</taxon>
    </lineage>
</organism>
<evidence type="ECO:0000313" key="2">
    <source>
        <dbReference type="Proteomes" id="UP001286313"/>
    </source>
</evidence>
<accession>A0AAE1F264</accession>
<dbReference type="EMBL" id="JAWQEG010003548">
    <property type="protein sequence ID" value="KAK3865621.1"/>
    <property type="molecule type" value="Genomic_DNA"/>
</dbReference>
<gene>
    <name evidence="1" type="ORF">Pcinc_028781</name>
</gene>
<evidence type="ECO:0000313" key="1">
    <source>
        <dbReference type="EMBL" id="KAK3865621.1"/>
    </source>
</evidence>
<proteinExistence type="predicted"/>
<protein>
    <submittedName>
        <fullName evidence="1">Uncharacterized protein</fullName>
    </submittedName>
</protein>
<dbReference type="AlphaFoldDB" id="A0AAE1F264"/>
<comment type="caution">
    <text evidence="1">The sequence shown here is derived from an EMBL/GenBank/DDBJ whole genome shotgun (WGS) entry which is preliminary data.</text>
</comment>
<name>A0AAE1F264_PETCI</name>
<sequence>MCLRYTDAGLRRKYGWDGRTANVTHHTIRPETVVTSNLRLHPQEGLLDLLLVTTQLWSICPLHHTTRIPPSVLSPSSSSQHMRKSCSLLVVYSKIK</sequence>
<keyword evidence="2" id="KW-1185">Reference proteome</keyword>
<dbReference type="Proteomes" id="UP001286313">
    <property type="component" value="Unassembled WGS sequence"/>
</dbReference>